<accession>A0A1F5TMT7</accession>
<organism evidence="2 3">
    <name type="scientific">Candidatus Falkowbacteria bacterium RIFOXYD2_FULL_34_120</name>
    <dbReference type="NCBI Taxonomy" id="1798007"/>
    <lineage>
        <taxon>Bacteria</taxon>
        <taxon>Candidatus Falkowiibacteriota</taxon>
    </lineage>
</organism>
<reference evidence="2 3" key="1">
    <citation type="journal article" date="2016" name="Nat. Commun.">
        <title>Thousands of microbial genomes shed light on interconnected biogeochemical processes in an aquifer system.</title>
        <authorList>
            <person name="Anantharaman K."/>
            <person name="Brown C.T."/>
            <person name="Hug L.A."/>
            <person name="Sharon I."/>
            <person name="Castelle C.J."/>
            <person name="Probst A.J."/>
            <person name="Thomas B.C."/>
            <person name="Singh A."/>
            <person name="Wilkins M.J."/>
            <person name="Karaoz U."/>
            <person name="Brodie E.L."/>
            <person name="Williams K.H."/>
            <person name="Hubbard S.S."/>
            <person name="Banfield J.F."/>
        </authorList>
    </citation>
    <scope>NUCLEOTIDE SEQUENCE [LARGE SCALE GENOMIC DNA]</scope>
</reference>
<evidence type="ECO:0000313" key="3">
    <source>
        <dbReference type="Proteomes" id="UP000177579"/>
    </source>
</evidence>
<evidence type="ECO:0000256" key="1">
    <source>
        <dbReference type="SAM" id="Phobius"/>
    </source>
</evidence>
<name>A0A1F5TMT7_9BACT</name>
<feature type="transmembrane region" description="Helical" evidence="1">
    <location>
        <begin position="12"/>
        <end position="36"/>
    </location>
</feature>
<keyword evidence="1" id="KW-0812">Transmembrane</keyword>
<keyword evidence="1" id="KW-1133">Transmembrane helix</keyword>
<evidence type="ECO:0000313" key="2">
    <source>
        <dbReference type="EMBL" id="OGF40196.1"/>
    </source>
</evidence>
<dbReference type="EMBL" id="MFGO01000034">
    <property type="protein sequence ID" value="OGF40196.1"/>
    <property type="molecule type" value="Genomic_DNA"/>
</dbReference>
<dbReference type="AlphaFoldDB" id="A0A1F5TMT7"/>
<comment type="caution">
    <text evidence="2">The sequence shown here is derived from an EMBL/GenBank/DDBJ whole genome shotgun (WGS) entry which is preliminary data.</text>
</comment>
<protein>
    <submittedName>
        <fullName evidence="2">Uncharacterized protein</fullName>
    </submittedName>
</protein>
<proteinExistence type="predicted"/>
<keyword evidence="1" id="KW-0472">Membrane</keyword>
<dbReference type="Proteomes" id="UP000177579">
    <property type="component" value="Unassembled WGS sequence"/>
</dbReference>
<sequence>MNNLVKKINRKINGIIWSFSFSGILLIVLSILIMWYPITLRVLVGVFVLAMACTLIYTAYKIWSIRKEIEKHLGLK</sequence>
<gene>
    <name evidence="2" type="ORF">A2531_01205</name>
</gene>
<feature type="transmembrane region" description="Helical" evidence="1">
    <location>
        <begin position="42"/>
        <end position="63"/>
    </location>
</feature>